<keyword evidence="2" id="KW-0812">Transmembrane</keyword>
<name>A0A6L5XXX3_9FIRM</name>
<reference evidence="3 4" key="1">
    <citation type="submission" date="2019-08" db="EMBL/GenBank/DDBJ databases">
        <title>In-depth cultivation of the pig gut microbiome towards novel bacterial diversity and tailored functional studies.</title>
        <authorList>
            <person name="Wylensek D."/>
            <person name="Hitch T.C.A."/>
            <person name="Clavel T."/>
        </authorList>
    </citation>
    <scope>NUCLEOTIDE SEQUENCE [LARGE SCALE GENOMIC DNA]</scope>
    <source>
        <strain evidence="3 4">WCA-693-APC-MOT-I</strain>
    </source>
</reference>
<dbReference type="EMBL" id="VUMT01000007">
    <property type="protein sequence ID" value="MSS63494.1"/>
    <property type="molecule type" value="Genomic_DNA"/>
</dbReference>
<feature type="compositionally biased region" description="Acidic residues" evidence="1">
    <location>
        <begin position="163"/>
        <end position="178"/>
    </location>
</feature>
<gene>
    <name evidence="3" type="ORF">FYJ58_06330</name>
</gene>
<comment type="caution">
    <text evidence="3">The sequence shown here is derived from an EMBL/GenBank/DDBJ whole genome shotgun (WGS) entry which is preliminary data.</text>
</comment>
<dbReference type="RefSeq" id="WP_154518862.1">
    <property type="nucleotide sequence ID" value="NZ_VUMT01000007.1"/>
</dbReference>
<organism evidence="3 4">
    <name type="scientific">Velocimicrobium porci</name>
    <dbReference type="NCBI Taxonomy" id="2606634"/>
    <lineage>
        <taxon>Bacteria</taxon>
        <taxon>Bacillati</taxon>
        <taxon>Bacillota</taxon>
        <taxon>Clostridia</taxon>
        <taxon>Lachnospirales</taxon>
        <taxon>Lachnospiraceae</taxon>
        <taxon>Velocimicrobium</taxon>
    </lineage>
</organism>
<protein>
    <recommendedName>
        <fullName evidence="5">DUF4352 domain-containing protein</fullName>
    </recommendedName>
</protein>
<feature type="transmembrane region" description="Helical" evidence="2">
    <location>
        <begin position="57"/>
        <end position="78"/>
    </location>
</feature>
<accession>A0A6L5XXX3</accession>
<proteinExistence type="predicted"/>
<sequence length="296" mass="33932">MDKNDKNERLRKALEECLNEEIRMVPPKRELERRHEFSRSFEKNMQKMTKKRKKKKAVSLFIKIAACLFLFFVVRIVGDSFYVKEKTNFDNSVLDKDSVTQERQNNGQTHIEIAEKNQTKEGEIYSPGGQKEQDSLKQYNQIEEQNGTSKKNEKTKDDKQDTNELEDEGEEEENESSDENIISNASVKDKEEQEIVSQLVSAVLDGETAKITVHIENKTEDTISCVNENKLQVLEDGSWISVEAPDGTISNEEKEIVPGEVYQDETVITGYDLESGKQYKMFIAVGGEQKEIVFGL</sequence>
<evidence type="ECO:0000313" key="3">
    <source>
        <dbReference type="EMBL" id="MSS63494.1"/>
    </source>
</evidence>
<evidence type="ECO:0000313" key="4">
    <source>
        <dbReference type="Proteomes" id="UP000482209"/>
    </source>
</evidence>
<evidence type="ECO:0000256" key="1">
    <source>
        <dbReference type="SAM" id="MobiDB-lite"/>
    </source>
</evidence>
<evidence type="ECO:0008006" key="5">
    <source>
        <dbReference type="Google" id="ProtNLM"/>
    </source>
</evidence>
<keyword evidence="4" id="KW-1185">Reference proteome</keyword>
<feature type="region of interest" description="Disordered" evidence="1">
    <location>
        <begin position="143"/>
        <end position="190"/>
    </location>
</feature>
<keyword evidence="2" id="KW-1133">Transmembrane helix</keyword>
<dbReference type="Proteomes" id="UP000482209">
    <property type="component" value="Unassembled WGS sequence"/>
</dbReference>
<evidence type="ECO:0000256" key="2">
    <source>
        <dbReference type="SAM" id="Phobius"/>
    </source>
</evidence>
<feature type="region of interest" description="Disordered" evidence="1">
    <location>
        <begin position="116"/>
        <end position="135"/>
    </location>
</feature>
<dbReference type="AlphaFoldDB" id="A0A6L5XXX3"/>
<feature type="compositionally biased region" description="Basic and acidic residues" evidence="1">
    <location>
        <begin position="150"/>
        <end position="162"/>
    </location>
</feature>
<keyword evidence="2" id="KW-0472">Membrane</keyword>